<keyword evidence="5 8" id="KW-0812">Transmembrane</keyword>
<dbReference type="Pfam" id="PF13231">
    <property type="entry name" value="PMT_2"/>
    <property type="match status" value="1"/>
</dbReference>
<evidence type="ECO:0000256" key="2">
    <source>
        <dbReference type="ARBA" id="ARBA00022475"/>
    </source>
</evidence>
<dbReference type="PANTHER" id="PTHR33908">
    <property type="entry name" value="MANNOSYLTRANSFERASE YKCB-RELATED"/>
    <property type="match status" value="1"/>
</dbReference>
<feature type="transmembrane region" description="Helical" evidence="8">
    <location>
        <begin position="202"/>
        <end position="220"/>
    </location>
</feature>
<keyword evidence="3" id="KW-0328">Glycosyltransferase</keyword>
<feature type="transmembrane region" description="Helical" evidence="8">
    <location>
        <begin position="250"/>
        <end position="273"/>
    </location>
</feature>
<comment type="subcellular location">
    <subcellularLocation>
        <location evidence="1">Cell membrane</location>
        <topology evidence="1">Multi-pass membrane protein</topology>
    </subcellularLocation>
</comment>
<feature type="transmembrane region" description="Helical" evidence="8">
    <location>
        <begin position="107"/>
        <end position="127"/>
    </location>
</feature>
<feature type="transmembrane region" description="Helical" evidence="8">
    <location>
        <begin position="177"/>
        <end position="195"/>
    </location>
</feature>
<keyword evidence="6 8" id="KW-1133">Transmembrane helix</keyword>
<feature type="transmembrane region" description="Helical" evidence="8">
    <location>
        <begin position="71"/>
        <end position="95"/>
    </location>
</feature>
<dbReference type="OrthoDB" id="8134141at2"/>
<dbReference type="PANTHER" id="PTHR33908:SF9">
    <property type="entry name" value="BLL5595 PROTEIN"/>
    <property type="match status" value="1"/>
</dbReference>
<gene>
    <name evidence="10" type="ORF">YH63_016650</name>
</gene>
<dbReference type="GO" id="GO:0005886">
    <property type="term" value="C:plasma membrane"/>
    <property type="evidence" value="ECO:0007669"/>
    <property type="project" value="UniProtKB-SubCell"/>
</dbReference>
<comment type="caution">
    <text evidence="10">The sequence shown here is derived from an EMBL/GenBank/DDBJ whole genome shotgun (WGS) entry which is preliminary data.</text>
</comment>
<dbReference type="GO" id="GO:0009103">
    <property type="term" value="P:lipopolysaccharide biosynthetic process"/>
    <property type="evidence" value="ECO:0007669"/>
    <property type="project" value="UniProtKB-ARBA"/>
</dbReference>
<protein>
    <submittedName>
        <fullName evidence="10">Glycosyltransferase family 39 protein</fullName>
    </submittedName>
</protein>
<evidence type="ECO:0000256" key="7">
    <source>
        <dbReference type="ARBA" id="ARBA00023136"/>
    </source>
</evidence>
<feature type="domain" description="Glycosyltransferase RgtA/B/C/D-like" evidence="9">
    <location>
        <begin position="57"/>
        <end position="217"/>
    </location>
</feature>
<evidence type="ECO:0000313" key="11">
    <source>
        <dbReference type="Proteomes" id="UP000034832"/>
    </source>
</evidence>
<dbReference type="InterPro" id="IPR050297">
    <property type="entry name" value="LipidA_mod_glycosyltrf_83"/>
</dbReference>
<sequence>MPIQEISGPGRHRAIGVLGLALLLPVLLAVLVFPTAMYDTRELIAWGREFPIVTPFHPPMMVWVGGIVDRLFGTSAVVMILAGQILIAVGLIYCYRTLLLATRRDNALLFTFLYGTSAYTVFAPLSFALNADILQLTSWPAVIFYFLQAARSDRLRYWIAFGFWSAVAALTKYNAVVLFFAMASSILLLPAYRIVLRRPGFYAAIATGVVLILPHVIAVLKHSAAFEYGLDHFDFQNPFFQRINGVAELAVGYLTFAIPGYAIVAISLWKGYLTIGSPQRDRTPAAQFLLFTAVSAHIMLIILVMLTGLNFLARFAAPYIMLTFLAVAPLIGWSEHCKRRFDTRVVPFIGGLYLIAGIAVAIIFTGFASHSAMQEPSAEAARRILKDWHSKYACGPAYFIGGRQGVYGVGIEAGRDVTTLAYREITGATWYDDSRLRAKGAVVMDTDPEFKERMLKFLPGKTYSAESSVTIPLRRTWTGKQRTFPYHFIAPQDCQR</sequence>
<accession>A0A4U6BSG8</accession>
<dbReference type="RefSeq" id="WP_052753802.1">
    <property type="nucleotide sequence ID" value="NZ_LBIA02000001.1"/>
</dbReference>
<evidence type="ECO:0000313" key="10">
    <source>
        <dbReference type="EMBL" id="TKT72921.1"/>
    </source>
</evidence>
<name>A0A4U6BSG8_9BRAD</name>
<evidence type="ECO:0000256" key="6">
    <source>
        <dbReference type="ARBA" id="ARBA00022989"/>
    </source>
</evidence>
<evidence type="ECO:0000256" key="3">
    <source>
        <dbReference type="ARBA" id="ARBA00022676"/>
    </source>
</evidence>
<dbReference type="Proteomes" id="UP000034832">
    <property type="component" value="Unassembled WGS sequence"/>
</dbReference>
<evidence type="ECO:0000256" key="1">
    <source>
        <dbReference type="ARBA" id="ARBA00004651"/>
    </source>
</evidence>
<keyword evidence="2" id="KW-1003">Cell membrane</keyword>
<feature type="transmembrane region" description="Helical" evidence="8">
    <location>
        <begin position="285"/>
        <end position="309"/>
    </location>
</feature>
<organism evidence="10 11">
    <name type="scientific">Afipia massiliensis</name>
    <dbReference type="NCBI Taxonomy" id="211460"/>
    <lineage>
        <taxon>Bacteria</taxon>
        <taxon>Pseudomonadati</taxon>
        <taxon>Pseudomonadota</taxon>
        <taxon>Alphaproteobacteria</taxon>
        <taxon>Hyphomicrobiales</taxon>
        <taxon>Nitrobacteraceae</taxon>
        <taxon>Afipia</taxon>
    </lineage>
</organism>
<keyword evidence="7 8" id="KW-0472">Membrane</keyword>
<dbReference type="EMBL" id="LBIA02000001">
    <property type="protein sequence ID" value="TKT72921.1"/>
    <property type="molecule type" value="Genomic_DNA"/>
</dbReference>
<feature type="transmembrane region" description="Helical" evidence="8">
    <location>
        <begin position="12"/>
        <end position="33"/>
    </location>
</feature>
<dbReference type="AlphaFoldDB" id="A0A4U6BSG8"/>
<keyword evidence="4" id="KW-0808">Transferase</keyword>
<evidence type="ECO:0000259" key="9">
    <source>
        <dbReference type="Pfam" id="PF13231"/>
    </source>
</evidence>
<dbReference type="GO" id="GO:0016763">
    <property type="term" value="F:pentosyltransferase activity"/>
    <property type="evidence" value="ECO:0007669"/>
    <property type="project" value="TreeGrafter"/>
</dbReference>
<evidence type="ECO:0000256" key="4">
    <source>
        <dbReference type="ARBA" id="ARBA00022679"/>
    </source>
</evidence>
<keyword evidence="11" id="KW-1185">Reference proteome</keyword>
<feature type="transmembrane region" description="Helical" evidence="8">
    <location>
        <begin position="315"/>
        <end position="333"/>
    </location>
</feature>
<reference evidence="10" key="1">
    <citation type="submission" date="2019-04" db="EMBL/GenBank/DDBJ databases">
        <title>Whole genome sequencing of cave bacteria.</title>
        <authorList>
            <person name="Gan H.M."/>
            <person name="Barton H."/>
            <person name="Savka M.A."/>
        </authorList>
    </citation>
    <scope>NUCLEOTIDE SEQUENCE [LARGE SCALE GENOMIC DNA]</scope>
    <source>
        <strain evidence="10">LC387</strain>
    </source>
</reference>
<proteinExistence type="predicted"/>
<evidence type="ECO:0000256" key="8">
    <source>
        <dbReference type="SAM" id="Phobius"/>
    </source>
</evidence>
<dbReference type="STRING" id="211460.YH63_02375"/>
<evidence type="ECO:0000256" key="5">
    <source>
        <dbReference type="ARBA" id="ARBA00022692"/>
    </source>
</evidence>
<feature type="transmembrane region" description="Helical" evidence="8">
    <location>
        <begin position="345"/>
        <end position="367"/>
    </location>
</feature>
<dbReference type="InterPro" id="IPR038731">
    <property type="entry name" value="RgtA/B/C-like"/>
</dbReference>